<keyword evidence="3" id="KW-1185">Reference proteome</keyword>
<comment type="caution">
    <text evidence="2">The sequence shown here is derived from an EMBL/GenBank/DDBJ whole genome shotgun (WGS) entry which is preliminary data.</text>
</comment>
<dbReference type="SMART" id="SM00065">
    <property type="entry name" value="GAF"/>
    <property type="match status" value="2"/>
</dbReference>
<dbReference type="Gene3D" id="3.30.450.40">
    <property type="match status" value="2"/>
</dbReference>
<dbReference type="Pfam" id="PF01590">
    <property type="entry name" value="GAF"/>
    <property type="match status" value="1"/>
</dbReference>
<dbReference type="Proteomes" id="UP000649179">
    <property type="component" value="Unassembled WGS sequence"/>
</dbReference>
<evidence type="ECO:0000313" key="3">
    <source>
        <dbReference type="Proteomes" id="UP000649179"/>
    </source>
</evidence>
<accession>A0A917BJS0</accession>
<dbReference type="EMBL" id="BMKQ01000001">
    <property type="protein sequence ID" value="GGF46198.1"/>
    <property type="molecule type" value="Genomic_DNA"/>
</dbReference>
<feature type="domain" description="GAF" evidence="1">
    <location>
        <begin position="13"/>
        <end position="175"/>
    </location>
</feature>
<dbReference type="InterPro" id="IPR003018">
    <property type="entry name" value="GAF"/>
</dbReference>
<gene>
    <name evidence="2" type="ORF">GCM10011519_20140</name>
</gene>
<evidence type="ECO:0000313" key="2">
    <source>
        <dbReference type="EMBL" id="GGF46198.1"/>
    </source>
</evidence>
<proteinExistence type="predicted"/>
<feature type="domain" description="GAF" evidence="1">
    <location>
        <begin position="195"/>
        <end position="351"/>
    </location>
</feature>
<dbReference type="SUPFAM" id="SSF55781">
    <property type="entry name" value="GAF domain-like"/>
    <property type="match status" value="2"/>
</dbReference>
<protein>
    <recommendedName>
        <fullName evidence="1">GAF domain-containing protein</fullName>
    </recommendedName>
</protein>
<dbReference type="InterPro" id="IPR029016">
    <property type="entry name" value="GAF-like_dom_sf"/>
</dbReference>
<name>A0A917BJS0_9ACTN</name>
<organism evidence="2 3">
    <name type="scientific">Marmoricola endophyticus</name>
    <dbReference type="NCBI Taxonomy" id="2040280"/>
    <lineage>
        <taxon>Bacteria</taxon>
        <taxon>Bacillati</taxon>
        <taxon>Actinomycetota</taxon>
        <taxon>Actinomycetes</taxon>
        <taxon>Propionibacteriales</taxon>
        <taxon>Nocardioidaceae</taxon>
        <taxon>Marmoricola</taxon>
    </lineage>
</organism>
<sequence>MYQVLTRIDAGRDLAEVLQAVTDGVVEVSGFTVAAVSVPRGDSAMEVVAVSGTYPGLPDLVGQRFPRRVLDESWQRGESSGRFVFLAGQADEDSYDGPGVLVPDFEPLDHPDAWHPLDEMSAPLHDPAGELLGSLSVDVPGDGLRPPPDVIEVMEVFAMQAALAISQAMQREQLREELWLRGMVAELFAASGEGTLQDVLESALPTVRAEMAASDLWLEVFPAADQTSGARRSWGGGSVPTVRAALSALGPRLTEHARRAEAPVVFGVDVTEDRHLAPEEMRPALARALDTDGVSRILLAPLTQARRTIGQVALVREDGRAWSDAEREVVLDVGRALSWAVQRERALDEVTAAHADVARQRDERARMLSSLARQVRGAMSVVDDHLSAEDLPSDHPARRAMSDFWTLFGRVSRMSGYQANPDPTRSVVDVAEFLGSRWATFQARAESYGVTLLPLERAEGGPTLALTDGAQLEWLVLVLGEDLFEGTEDGGSMRVVVVRREDRVVLSCQVSGTDDDPPPARGREARPAWWITGAQSMVAALGGRLTFRDGPATRRVVILDLPAAP</sequence>
<reference evidence="2" key="2">
    <citation type="submission" date="2020-09" db="EMBL/GenBank/DDBJ databases">
        <authorList>
            <person name="Sun Q."/>
            <person name="Zhou Y."/>
        </authorList>
    </citation>
    <scope>NUCLEOTIDE SEQUENCE</scope>
    <source>
        <strain evidence="2">CGMCC 1.16067</strain>
    </source>
</reference>
<evidence type="ECO:0000259" key="1">
    <source>
        <dbReference type="SMART" id="SM00065"/>
    </source>
</evidence>
<reference evidence="2" key="1">
    <citation type="journal article" date="2014" name="Int. J. Syst. Evol. Microbiol.">
        <title>Complete genome sequence of Corynebacterium casei LMG S-19264T (=DSM 44701T), isolated from a smear-ripened cheese.</title>
        <authorList>
            <consortium name="US DOE Joint Genome Institute (JGI-PGF)"/>
            <person name="Walter F."/>
            <person name="Albersmeier A."/>
            <person name="Kalinowski J."/>
            <person name="Ruckert C."/>
        </authorList>
    </citation>
    <scope>NUCLEOTIDE SEQUENCE</scope>
    <source>
        <strain evidence="2">CGMCC 1.16067</strain>
    </source>
</reference>
<dbReference type="AlphaFoldDB" id="A0A917BJS0"/>